<sequence length="111" mass="11354">MSRPLTPDERTALETLLAADFPGAAELRAQAATARVTGRCGCGCPTIDLEVAASAPTAAVAGRVAVEADVPDGGLIVFADEGRLSGLEYWTTADETPSAFPPPESIGPLGW</sequence>
<accession>A0ABV0LDC4</accession>
<organism evidence="1 2">
    <name type="scientific">Amycolatopsis melonis</name>
    <dbReference type="NCBI Taxonomy" id="3156488"/>
    <lineage>
        <taxon>Bacteria</taxon>
        <taxon>Bacillati</taxon>
        <taxon>Actinomycetota</taxon>
        <taxon>Actinomycetes</taxon>
        <taxon>Pseudonocardiales</taxon>
        <taxon>Pseudonocardiaceae</taxon>
        <taxon>Amycolatopsis</taxon>
    </lineage>
</organism>
<dbReference type="Proteomes" id="UP001440984">
    <property type="component" value="Unassembled WGS sequence"/>
</dbReference>
<evidence type="ECO:0000313" key="1">
    <source>
        <dbReference type="EMBL" id="MEQ0560294.1"/>
    </source>
</evidence>
<name>A0ABV0LDC4_9PSEU</name>
<proteinExistence type="predicted"/>
<protein>
    <submittedName>
        <fullName evidence="1">Uncharacterized protein</fullName>
    </submittedName>
</protein>
<keyword evidence="2" id="KW-1185">Reference proteome</keyword>
<comment type="caution">
    <text evidence="1">The sequence shown here is derived from an EMBL/GenBank/DDBJ whole genome shotgun (WGS) entry which is preliminary data.</text>
</comment>
<evidence type="ECO:0000313" key="2">
    <source>
        <dbReference type="Proteomes" id="UP001440984"/>
    </source>
</evidence>
<gene>
    <name evidence="1" type="ORF">ABJI51_14495</name>
</gene>
<reference evidence="1 2" key="1">
    <citation type="submission" date="2024-05" db="EMBL/GenBank/DDBJ databases">
        <authorList>
            <person name="Zhao H."/>
            <person name="Xu Y."/>
            <person name="Lin S."/>
            <person name="Spain J.C."/>
            <person name="Zhou N.-Y."/>
        </authorList>
    </citation>
    <scope>NUCLEOTIDE SEQUENCE [LARGE SCALE GENOMIC DNA]</scope>
    <source>
        <strain evidence="1 2">NEAU-NG30</strain>
    </source>
</reference>
<dbReference type="EMBL" id="JBDZYD010000005">
    <property type="protein sequence ID" value="MEQ0560294.1"/>
    <property type="molecule type" value="Genomic_DNA"/>
</dbReference>
<dbReference type="RefSeq" id="WP_348951045.1">
    <property type="nucleotide sequence ID" value="NZ_JBDZYD010000005.1"/>
</dbReference>